<keyword evidence="1" id="KW-0378">Hydrolase</keyword>
<dbReference type="InterPro" id="IPR001650">
    <property type="entry name" value="Helicase_C-like"/>
</dbReference>
<keyword evidence="5" id="KW-0347">Helicase</keyword>
<feature type="region of interest" description="Disordered" evidence="2">
    <location>
        <begin position="203"/>
        <end position="234"/>
    </location>
</feature>
<feature type="domain" description="Helicase C-terminal" evidence="4">
    <location>
        <begin position="556"/>
        <end position="722"/>
    </location>
</feature>
<dbReference type="PANTHER" id="PTHR10799">
    <property type="entry name" value="SNF2/RAD54 HELICASE FAMILY"/>
    <property type="match status" value="1"/>
</dbReference>
<dbReference type="Proteomes" id="UP001499843">
    <property type="component" value="Unassembled WGS sequence"/>
</dbReference>
<dbReference type="InterPro" id="IPR014001">
    <property type="entry name" value="Helicase_ATP-bd"/>
</dbReference>
<dbReference type="InterPro" id="IPR049730">
    <property type="entry name" value="SNF2/RAD54-like_C"/>
</dbReference>
<keyword evidence="5" id="KW-0547">Nucleotide-binding</keyword>
<evidence type="ECO:0000313" key="6">
    <source>
        <dbReference type="Proteomes" id="UP001499843"/>
    </source>
</evidence>
<dbReference type="SMART" id="SM00487">
    <property type="entry name" value="DEXDc"/>
    <property type="match status" value="1"/>
</dbReference>
<dbReference type="InterPro" id="IPR000330">
    <property type="entry name" value="SNF2_N"/>
</dbReference>
<organism evidence="5 6">
    <name type="scientific">Nonomuraea monospora</name>
    <dbReference type="NCBI Taxonomy" id="568818"/>
    <lineage>
        <taxon>Bacteria</taxon>
        <taxon>Bacillati</taxon>
        <taxon>Actinomycetota</taxon>
        <taxon>Actinomycetes</taxon>
        <taxon>Streptosporangiales</taxon>
        <taxon>Streptosporangiaceae</taxon>
        <taxon>Nonomuraea</taxon>
    </lineage>
</organism>
<name>A0ABP5PJN6_9ACTN</name>
<keyword evidence="5" id="KW-0067">ATP-binding</keyword>
<dbReference type="EMBL" id="BAAAQX010000018">
    <property type="protein sequence ID" value="GAA2210987.1"/>
    <property type="molecule type" value="Genomic_DNA"/>
</dbReference>
<dbReference type="CDD" id="cd17919">
    <property type="entry name" value="DEXHc_Snf"/>
    <property type="match status" value="1"/>
</dbReference>
<protein>
    <submittedName>
        <fullName evidence="5">DEAD/DEAH box helicase</fullName>
    </submittedName>
</protein>
<evidence type="ECO:0000256" key="2">
    <source>
        <dbReference type="SAM" id="MobiDB-lite"/>
    </source>
</evidence>
<dbReference type="PROSITE" id="PS51194">
    <property type="entry name" value="HELICASE_CTER"/>
    <property type="match status" value="1"/>
</dbReference>
<dbReference type="SUPFAM" id="SSF52540">
    <property type="entry name" value="P-loop containing nucleoside triphosphate hydrolases"/>
    <property type="match status" value="2"/>
</dbReference>
<dbReference type="Gene3D" id="3.40.50.300">
    <property type="entry name" value="P-loop containing nucleotide triphosphate hydrolases"/>
    <property type="match status" value="1"/>
</dbReference>
<evidence type="ECO:0000259" key="4">
    <source>
        <dbReference type="PROSITE" id="PS51194"/>
    </source>
</evidence>
<dbReference type="PROSITE" id="PS51192">
    <property type="entry name" value="HELICASE_ATP_BIND_1"/>
    <property type="match status" value="1"/>
</dbReference>
<dbReference type="CDD" id="cd18793">
    <property type="entry name" value="SF2_C_SNF"/>
    <property type="match status" value="1"/>
</dbReference>
<reference evidence="6" key="1">
    <citation type="journal article" date="2019" name="Int. J. Syst. Evol. Microbiol.">
        <title>The Global Catalogue of Microorganisms (GCM) 10K type strain sequencing project: providing services to taxonomists for standard genome sequencing and annotation.</title>
        <authorList>
            <consortium name="The Broad Institute Genomics Platform"/>
            <consortium name="The Broad Institute Genome Sequencing Center for Infectious Disease"/>
            <person name="Wu L."/>
            <person name="Ma J."/>
        </authorList>
    </citation>
    <scope>NUCLEOTIDE SEQUENCE [LARGE SCALE GENOMIC DNA]</scope>
    <source>
        <strain evidence="6">JCM 16114</strain>
    </source>
</reference>
<dbReference type="Pfam" id="PF00271">
    <property type="entry name" value="Helicase_C"/>
    <property type="match status" value="1"/>
</dbReference>
<evidence type="ECO:0000313" key="5">
    <source>
        <dbReference type="EMBL" id="GAA2210987.1"/>
    </source>
</evidence>
<dbReference type="InterPro" id="IPR010995">
    <property type="entry name" value="DNA_repair_Rad51/TF_NusA_a-hlx"/>
</dbReference>
<proteinExistence type="predicted"/>
<dbReference type="Gene3D" id="1.10.150.20">
    <property type="entry name" value="5' to 3' exonuclease, C-terminal subdomain"/>
    <property type="match status" value="1"/>
</dbReference>
<dbReference type="SUPFAM" id="SSF47794">
    <property type="entry name" value="Rad51 N-terminal domain-like"/>
    <property type="match status" value="1"/>
</dbReference>
<comment type="caution">
    <text evidence="5">The sequence shown here is derived from an EMBL/GenBank/DDBJ whole genome shotgun (WGS) entry which is preliminary data.</text>
</comment>
<evidence type="ECO:0000259" key="3">
    <source>
        <dbReference type="PROSITE" id="PS51192"/>
    </source>
</evidence>
<dbReference type="InterPro" id="IPR038718">
    <property type="entry name" value="SNF2-like_sf"/>
</dbReference>
<dbReference type="Pfam" id="PF00176">
    <property type="entry name" value="SNF2-rel_dom"/>
    <property type="match status" value="1"/>
</dbReference>
<keyword evidence="6" id="KW-1185">Reference proteome</keyword>
<dbReference type="InterPro" id="IPR027417">
    <property type="entry name" value="P-loop_NTPase"/>
</dbReference>
<evidence type="ECO:0000256" key="1">
    <source>
        <dbReference type="ARBA" id="ARBA00022801"/>
    </source>
</evidence>
<gene>
    <name evidence="5" type="ORF">GCM10009850_064460</name>
</gene>
<feature type="domain" description="Helicase ATP-binding" evidence="3">
    <location>
        <begin position="318"/>
        <end position="474"/>
    </location>
</feature>
<dbReference type="SMART" id="SM00490">
    <property type="entry name" value="HELICc"/>
    <property type="match status" value="1"/>
</dbReference>
<accession>A0ABP5PJN6</accession>
<dbReference type="GO" id="GO:0004386">
    <property type="term" value="F:helicase activity"/>
    <property type="evidence" value="ECO:0007669"/>
    <property type="project" value="UniProtKB-KW"/>
</dbReference>
<dbReference type="Gene3D" id="3.40.50.10810">
    <property type="entry name" value="Tandem AAA-ATPase domain"/>
    <property type="match status" value="1"/>
</dbReference>
<sequence length="735" mass="79359">MGILGPVNFSNADLLLADARTLLDEHAAVRAQAVHALDALRRDVARAGLESVPVSRLKDVTDGRLRIATLEKAGFATVRQVLDATPYELQLLPGIGARTAGQIHAAARQIEQAAAEAASLRLDVDVPDHHTTELVVALHRLVVAGPDLPRALHAAGDLAGRLAPLLAQARPARSRLRMMLTLPSRRRQAREAVEAIERLLADTGAGDPLDRTSAGEPLDGTGTGTGTEGPPSGAAGTRLLIAQATTDLLRPPARDFEAWADFESRSPEYFALLAELAGEPLGREQGLLPDDLAAKVAAQPLDDTHRRVSLRGYQAFGARFALVQERVIIGDEMGLGKSIEAIAALAHLRASGETHFLVACPASVLINWVREIGARSTLPAYPLHGPDRLAAQHEWLRRGGVAVATLDGLHRVEPADLGMLVVDEAHYVKNPETKRSRAVAGWCGRARRVLFLTGTPMENRVEEFRTLIAYLRPGLAAELRSSDVVAGAQAFRKAVAPVYLRRNQQDVLAELPDRVEADEWVEFSGADLEVYREAVAKGNFMAMRRAAYAEPATSAKLKRLLELIDDAEANGLKVVVFSYFRAVLAAVGAALDGRAHGPLSGDVSAERRQQVVDEFSAAAGHAVLLSQVQAGGVGLNLQAASVVILCEPQVKPSMETQAVGRAHRMGQVRRVQVHRLLTVDSVDQRMLDILRRKSRLFDAYARRSDLAESTGDAVDVSEQSLARLVVEEEQRRLLP</sequence>